<keyword evidence="2" id="KW-0863">Zinc-finger</keyword>
<keyword evidence="1" id="KW-0479">Metal-binding</keyword>
<feature type="transmembrane region" description="Helical" evidence="5">
    <location>
        <begin position="258"/>
        <end position="276"/>
    </location>
</feature>
<feature type="domain" description="RING-CH-type" evidence="6">
    <location>
        <begin position="150"/>
        <end position="222"/>
    </location>
</feature>
<keyword evidence="5" id="KW-0472">Membrane</keyword>
<protein>
    <recommendedName>
        <fullName evidence="6">RING-CH-type domain-containing protein</fullName>
    </recommendedName>
</protein>
<feature type="compositionally biased region" description="Basic and acidic residues" evidence="4">
    <location>
        <begin position="15"/>
        <end position="26"/>
    </location>
</feature>
<dbReference type="EMBL" id="KE344890">
    <property type="protein sequence ID" value="EXB84049.1"/>
    <property type="molecule type" value="Genomic_DNA"/>
</dbReference>
<proteinExistence type="predicted"/>
<evidence type="ECO:0000313" key="8">
    <source>
        <dbReference type="Proteomes" id="UP000030645"/>
    </source>
</evidence>
<dbReference type="PROSITE" id="PS51292">
    <property type="entry name" value="ZF_RING_CH"/>
    <property type="match status" value="1"/>
</dbReference>
<sequence length="281" mass="30962">MDEEEHDPQSSNEVLSRDDRRAKENSSDFVDGSAVETITAVKKEERACHSEENKDLELRGCELGSTNGVEQGTIANPTNSGVRVVVEASVVISPSEAPLVSGDNRVLNAKVDELGLSIMSVEESKSKMSESEKQSCVIDISCGSAKSCGDKWDGERICRICHLSSDQSPDRRTTTTSVADLIHLGCGCKDDLSIAHYQCAEAWFKVKGNRMCEICGETAKNITGVGDIRFMEEWNERFTRSGSMSSERSGGCWRGQPFCNFLMACLVVAFVLPWFFRVNMF</sequence>
<evidence type="ECO:0000256" key="3">
    <source>
        <dbReference type="ARBA" id="ARBA00022833"/>
    </source>
</evidence>
<name>W9RP22_9ROSA</name>
<dbReference type="InterPro" id="IPR011016">
    <property type="entry name" value="Znf_RING-CH"/>
</dbReference>
<dbReference type="PANTHER" id="PTHR46214">
    <property type="entry name" value="ZINC FINGER, RING-CH-TYPE"/>
    <property type="match status" value="1"/>
</dbReference>
<evidence type="ECO:0000256" key="4">
    <source>
        <dbReference type="SAM" id="MobiDB-lite"/>
    </source>
</evidence>
<keyword evidence="3" id="KW-0862">Zinc</keyword>
<dbReference type="SMART" id="SM00744">
    <property type="entry name" value="RINGv"/>
    <property type="match status" value="1"/>
</dbReference>
<gene>
    <name evidence="7" type="ORF">L484_005813</name>
</gene>
<evidence type="ECO:0000256" key="5">
    <source>
        <dbReference type="SAM" id="Phobius"/>
    </source>
</evidence>
<keyword evidence="8" id="KW-1185">Reference proteome</keyword>
<keyword evidence="5" id="KW-0812">Transmembrane</keyword>
<evidence type="ECO:0000259" key="6">
    <source>
        <dbReference type="PROSITE" id="PS51292"/>
    </source>
</evidence>
<evidence type="ECO:0000256" key="2">
    <source>
        <dbReference type="ARBA" id="ARBA00022771"/>
    </source>
</evidence>
<dbReference type="Pfam" id="PF12906">
    <property type="entry name" value="RINGv"/>
    <property type="match status" value="1"/>
</dbReference>
<keyword evidence="5" id="KW-1133">Transmembrane helix</keyword>
<dbReference type="eggNOG" id="KOG1609">
    <property type="taxonomic scope" value="Eukaryota"/>
</dbReference>
<evidence type="ECO:0000313" key="7">
    <source>
        <dbReference type="EMBL" id="EXB84049.1"/>
    </source>
</evidence>
<dbReference type="AlphaFoldDB" id="W9RP22"/>
<dbReference type="InterPro" id="IPR013083">
    <property type="entry name" value="Znf_RING/FYVE/PHD"/>
</dbReference>
<dbReference type="Gene3D" id="3.30.40.10">
    <property type="entry name" value="Zinc/RING finger domain, C3HC4 (zinc finger)"/>
    <property type="match status" value="1"/>
</dbReference>
<accession>W9RP22</accession>
<dbReference type="STRING" id="981085.W9RP22"/>
<feature type="region of interest" description="Disordered" evidence="4">
    <location>
        <begin position="1"/>
        <end position="31"/>
    </location>
</feature>
<dbReference type="Proteomes" id="UP000030645">
    <property type="component" value="Unassembled WGS sequence"/>
</dbReference>
<dbReference type="OrthoDB" id="1734943at2759"/>
<reference evidence="8" key="1">
    <citation type="submission" date="2013-01" db="EMBL/GenBank/DDBJ databases">
        <title>Draft Genome Sequence of a Mulberry Tree, Morus notabilis C.K. Schneid.</title>
        <authorList>
            <person name="He N."/>
            <person name="Zhao S."/>
        </authorList>
    </citation>
    <scope>NUCLEOTIDE SEQUENCE</scope>
</reference>
<dbReference type="GO" id="GO:0008270">
    <property type="term" value="F:zinc ion binding"/>
    <property type="evidence" value="ECO:0007669"/>
    <property type="project" value="UniProtKB-KW"/>
</dbReference>
<dbReference type="PANTHER" id="PTHR46214:SF8">
    <property type="entry name" value="RING_FYVE_PHD ZINC FINGER SUPERFAMILY PROTEIN"/>
    <property type="match status" value="1"/>
</dbReference>
<organism evidence="7 8">
    <name type="scientific">Morus notabilis</name>
    <dbReference type="NCBI Taxonomy" id="981085"/>
    <lineage>
        <taxon>Eukaryota</taxon>
        <taxon>Viridiplantae</taxon>
        <taxon>Streptophyta</taxon>
        <taxon>Embryophyta</taxon>
        <taxon>Tracheophyta</taxon>
        <taxon>Spermatophyta</taxon>
        <taxon>Magnoliopsida</taxon>
        <taxon>eudicotyledons</taxon>
        <taxon>Gunneridae</taxon>
        <taxon>Pentapetalae</taxon>
        <taxon>rosids</taxon>
        <taxon>fabids</taxon>
        <taxon>Rosales</taxon>
        <taxon>Moraceae</taxon>
        <taxon>Moreae</taxon>
        <taxon>Morus</taxon>
    </lineage>
</organism>
<evidence type="ECO:0000256" key="1">
    <source>
        <dbReference type="ARBA" id="ARBA00022723"/>
    </source>
</evidence>
<dbReference type="SUPFAM" id="SSF57850">
    <property type="entry name" value="RING/U-box"/>
    <property type="match status" value="1"/>
</dbReference>
<dbReference type="KEGG" id="mnt:21389268"/>